<dbReference type="Gene3D" id="3.30.565.10">
    <property type="entry name" value="Histidine kinase-like ATPase, C-terminal domain"/>
    <property type="match status" value="1"/>
</dbReference>
<evidence type="ECO:0000256" key="5">
    <source>
        <dbReference type="ARBA" id="ARBA00022519"/>
    </source>
</evidence>
<keyword evidence="8 19" id="KW-0812">Transmembrane</keyword>
<dbReference type="EMBL" id="CYSD01000043">
    <property type="protein sequence ID" value="CUH82020.1"/>
    <property type="molecule type" value="Genomic_DNA"/>
</dbReference>
<dbReference type="InterPro" id="IPR017055">
    <property type="entry name" value="Sig_transdc_His_kinase_DctB"/>
</dbReference>
<keyword evidence="12 19" id="KW-1133">Transmembrane helix</keyword>
<dbReference type="PIRSF" id="PIRSF036431">
    <property type="entry name" value="STHK_DctB"/>
    <property type="match status" value="1"/>
</dbReference>
<dbReference type="Gene3D" id="1.10.287.130">
    <property type="match status" value="1"/>
</dbReference>
<evidence type="ECO:0000256" key="12">
    <source>
        <dbReference type="ARBA" id="ARBA00022989"/>
    </source>
</evidence>
<dbReference type="SMART" id="SM00387">
    <property type="entry name" value="HATPase_c"/>
    <property type="match status" value="1"/>
</dbReference>
<keyword evidence="13" id="KW-0902">Two-component regulatory system</keyword>
<dbReference type="GO" id="GO:0005524">
    <property type="term" value="F:ATP binding"/>
    <property type="evidence" value="ECO:0007669"/>
    <property type="project" value="UniProtKB-KW"/>
</dbReference>
<evidence type="ECO:0000256" key="2">
    <source>
        <dbReference type="ARBA" id="ARBA00004429"/>
    </source>
</evidence>
<dbReference type="InterPro" id="IPR036097">
    <property type="entry name" value="HisK_dim/P_sf"/>
</dbReference>
<keyword evidence="6" id="KW-0597">Phosphoprotein</keyword>
<evidence type="ECO:0000256" key="18">
    <source>
        <dbReference type="SAM" id="MobiDB-lite"/>
    </source>
</evidence>
<dbReference type="FunFam" id="1.10.287.130:FF:000049">
    <property type="entry name" value="C4-dicarboxylate transport sensor protein DctB"/>
    <property type="match status" value="1"/>
</dbReference>
<dbReference type="InterPro" id="IPR036890">
    <property type="entry name" value="HATPase_C_sf"/>
</dbReference>
<dbReference type="Pfam" id="PF02518">
    <property type="entry name" value="HATPase_c"/>
    <property type="match status" value="1"/>
</dbReference>
<evidence type="ECO:0000259" key="20">
    <source>
        <dbReference type="PROSITE" id="PS50109"/>
    </source>
</evidence>
<comment type="function">
    <text evidence="15">Member of the two-component regulatory system DctB/DctD involved in the transport of C4-dicarboxylates. DctB functions as a membrane-associated protein kinase that phosphorylates DctD in response to environmental signals.</text>
</comment>
<keyword evidence="10" id="KW-0418">Kinase</keyword>
<reference evidence="21 22" key="1">
    <citation type="submission" date="2015-09" db="EMBL/GenBank/DDBJ databases">
        <authorList>
            <consortium name="Swine Surveillance"/>
        </authorList>
    </citation>
    <scope>NUCLEOTIDE SEQUENCE [LARGE SCALE GENOMIC DNA]</scope>
    <source>
        <strain evidence="21 22">CECT 7557</strain>
    </source>
</reference>
<keyword evidence="4" id="KW-1003">Cell membrane</keyword>
<dbReference type="InterPro" id="IPR003594">
    <property type="entry name" value="HATPase_dom"/>
</dbReference>
<comment type="catalytic activity">
    <reaction evidence="1">
        <text>ATP + protein L-histidine = ADP + protein N-phospho-L-histidine.</text>
        <dbReference type="EC" id="2.7.13.3"/>
    </reaction>
</comment>
<dbReference type="InterPro" id="IPR029151">
    <property type="entry name" value="Sensor-like_sf"/>
</dbReference>
<keyword evidence="14 19" id="KW-0472">Membrane</keyword>
<dbReference type="Pfam" id="PF00512">
    <property type="entry name" value="HisKA"/>
    <property type="match status" value="1"/>
</dbReference>
<dbReference type="AlphaFoldDB" id="A0A0P1GYI1"/>
<evidence type="ECO:0000256" key="14">
    <source>
        <dbReference type="ARBA" id="ARBA00023136"/>
    </source>
</evidence>
<dbReference type="InterPro" id="IPR005467">
    <property type="entry name" value="His_kinase_dom"/>
</dbReference>
<feature type="transmembrane region" description="Helical" evidence="19">
    <location>
        <begin position="34"/>
        <end position="55"/>
    </location>
</feature>
<feature type="compositionally biased region" description="Low complexity" evidence="18">
    <location>
        <begin position="9"/>
        <end position="19"/>
    </location>
</feature>
<evidence type="ECO:0000256" key="9">
    <source>
        <dbReference type="ARBA" id="ARBA00022741"/>
    </source>
</evidence>
<dbReference type="GO" id="GO:0000155">
    <property type="term" value="F:phosphorelay sensor kinase activity"/>
    <property type="evidence" value="ECO:0007669"/>
    <property type="project" value="InterPro"/>
</dbReference>
<dbReference type="InterPro" id="IPR003661">
    <property type="entry name" value="HisK_dim/P_dom"/>
</dbReference>
<evidence type="ECO:0000256" key="19">
    <source>
        <dbReference type="SAM" id="Phobius"/>
    </source>
</evidence>
<dbReference type="InterPro" id="IPR004358">
    <property type="entry name" value="Sig_transdc_His_kin-like_C"/>
</dbReference>
<evidence type="ECO:0000256" key="16">
    <source>
        <dbReference type="ARBA" id="ARBA00073143"/>
    </source>
</evidence>
<keyword evidence="9" id="KW-0547">Nucleotide-binding</keyword>
<dbReference type="Gene3D" id="6.10.250.3020">
    <property type="match status" value="1"/>
</dbReference>
<accession>A0A0P1GYI1</accession>
<dbReference type="PROSITE" id="PS50109">
    <property type="entry name" value="HIS_KIN"/>
    <property type="match status" value="1"/>
</dbReference>
<evidence type="ECO:0000256" key="3">
    <source>
        <dbReference type="ARBA" id="ARBA00012438"/>
    </source>
</evidence>
<feature type="region of interest" description="Disordered" evidence="18">
    <location>
        <begin position="1"/>
        <end position="28"/>
    </location>
</feature>
<evidence type="ECO:0000313" key="22">
    <source>
        <dbReference type="Proteomes" id="UP000052022"/>
    </source>
</evidence>
<dbReference type="PANTHER" id="PTHR43065:SF46">
    <property type="entry name" value="C4-DICARBOXYLATE TRANSPORT SENSOR PROTEIN DCTB"/>
    <property type="match status" value="1"/>
</dbReference>
<keyword evidence="7 21" id="KW-0808">Transferase</keyword>
<keyword evidence="17" id="KW-0175">Coiled coil</keyword>
<dbReference type="SUPFAM" id="SSF47384">
    <property type="entry name" value="Homodimeric domain of signal transducing histidine kinase"/>
    <property type="match status" value="1"/>
</dbReference>
<sequence length="604" mass="66330">MSAPSDQLPSSPKVSGSPSSKRKKRARAPVSRTISWRVRLALVAFMIAAGAIVWFTNKTLTHSFTETTRNRAELRLALYSGNLVSELRRHAIVPQLLARDQALISALQSQDFSLSTQRLISFVDEIGAASISLMDKDGRTVAATNRNKLGETHRNEAYFVDAVRAERTVFSVIPREVSGYLFTYSRKLVDSSGTLGVIMVEVDLQKFERAWAGISDAVMVTNSEGVVVLATEARWRGVSEKEALRHQTPIGAIQRAIRATADWTALPPDAYLQGEAVMRLETRVPFQGWRMMSYTTYASIREQVNAVIALEIMGFAILLALAFYALSRKTALRMALFQRESAELRVLNARLQREIAERERVEKTLQVAEQSLAQSSKLAALGEMSAAVSHELNQPLAAMKTYLAGARLLLNRNRPEEALSSFGRIDDLIERMGAITRQLKSYARKGGDDFAPVNIGDALGSSLAMMEPQLRQRHVKITRLLPEEPVLVMADRMRLEQVMVNLLRNALDATKSVEEPEVEILVAAGETATLSVRDNGDGITDFDNLFEPFYTTKQPGDGVGLGLAISSGIVNDLGGRLTARNGAAGGAVFEMQLPILVDGIEAAE</sequence>
<evidence type="ECO:0000256" key="7">
    <source>
        <dbReference type="ARBA" id="ARBA00022679"/>
    </source>
</evidence>
<dbReference type="CDD" id="cd00082">
    <property type="entry name" value="HisKA"/>
    <property type="match status" value="1"/>
</dbReference>
<evidence type="ECO:0000256" key="15">
    <source>
        <dbReference type="ARBA" id="ARBA00059004"/>
    </source>
</evidence>
<dbReference type="SUPFAM" id="SSF55874">
    <property type="entry name" value="ATPase domain of HSP90 chaperone/DNA topoisomerase II/histidine kinase"/>
    <property type="match status" value="1"/>
</dbReference>
<gene>
    <name evidence="21" type="primary">dctB_4</name>
    <name evidence="21" type="ORF">TRM7557_03709</name>
</gene>
<evidence type="ECO:0000256" key="6">
    <source>
        <dbReference type="ARBA" id="ARBA00022553"/>
    </source>
</evidence>
<proteinExistence type="predicted"/>
<protein>
    <recommendedName>
        <fullName evidence="16">C4-dicarboxylate transport sensor protein DctB</fullName>
        <ecNumber evidence="3">2.7.13.3</ecNumber>
    </recommendedName>
</protein>
<evidence type="ECO:0000256" key="17">
    <source>
        <dbReference type="SAM" id="Coils"/>
    </source>
</evidence>
<dbReference type="GO" id="GO:0005886">
    <property type="term" value="C:plasma membrane"/>
    <property type="evidence" value="ECO:0007669"/>
    <property type="project" value="UniProtKB-SubCell"/>
</dbReference>
<dbReference type="STRING" id="928856.SAMN04488049_10553"/>
<dbReference type="SMART" id="SM00388">
    <property type="entry name" value="HisKA"/>
    <property type="match status" value="1"/>
</dbReference>
<dbReference type="Proteomes" id="UP000052022">
    <property type="component" value="Unassembled WGS sequence"/>
</dbReference>
<dbReference type="SUPFAM" id="SSF103190">
    <property type="entry name" value="Sensory domain-like"/>
    <property type="match status" value="1"/>
</dbReference>
<feature type="coiled-coil region" evidence="17">
    <location>
        <begin position="334"/>
        <end position="378"/>
    </location>
</feature>
<evidence type="ECO:0000256" key="1">
    <source>
        <dbReference type="ARBA" id="ARBA00000085"/>
    </source>
</evidence>
<feature type="transmembrane region" description="Helical" evidence="19">
    <location>
        <begin position="306"/>
        <end position="326"/>
    </location>
</feature>
<dbReference type="PRINTS" id="PR00344">
    <property type="entry name" value="BCTRLSENSOR"/>
</dbReference>
<evidence type="ECO:0000313" key="21">
    <source>
        <dbReference type="EMBL" id="CUH82020.1"/>
    </source>
</evidence>
<keyword evidence="22" id="KW-1185">Reference proteome</keyword>
<evidence type="ECO:0000256" key="11">
    <source>
        <dbReference type="ARBA" id="ARBA00022840"/>
    </source>
</evidence>
<keyword evidence="5" id="KW-0997">Cell inner membrane</keyword>
<organism evidence="21 22">
    <name type="scientific">Tritonibacter multivorans</name>
    <dbReference type="NCBI Taxonomy" id="928856"/>
    <lineage>
        <taxon>Bacteria</taxon>
        <taxon>Pseudomonadati</taxon>
        <taxon>Pseudomonadota</taxon>
        <taxon>Alphaproteobacteria</taxon>
        <taxon>Rhodobacterales</taxon>
        <taxon>Paracoccaceae</taxon>
        <taxon>Tritonibacter</taxon>
    </lineage>
</organism>
<feature type="domain" description="Histidine kinase" evidence="20">
    <location>
        <begin position="387"/>
        <end position="597"/>
    </location>
</feature>
<evidence type="ECO:0000256" key="4">
    <source>
        <dbReference type="ARBA" id="ARBA00022475"/>
    </source>
</evidence>
<evidence type="ECO:0000256" key="10">
    <source>
        <dbReference type="ARBA" id="ARBA00022777"/>
    </source>
</evidence>
<comment type="subcellular location">
    <subcellularLocation>
        <location evidence="2">Cell inner membrane</location>
        <topology evidence="2">Multi-pass membrane protein</topology>
    </subcellularLocation>
</comment>
<evidence type="ECO:0000256" key="13">
    <source>
        <dbReference type="ARBA" id="ARBA00023012"/>
    </source>
</evidence>
<dbReference type="EC" id="2.7.13.3" evidence="3"/>
<dbReference type="Gene3D" id="3.30.450.20">
    <property type="entry name" value="PAS domain"/>
    <property type="match status" value="2"/>
</dbReference>
<evidence type="ECO:0000256" key="8">
    <source>
        <dbReference type="ARBA" id="ARBA00022692"/>
    </source>
</evidence>
<name>A0A0P1GYI1_9RHOB</name>
<keyword evidence="11" id="KW-0067">ATP-binding</keyword>
<dbReference type="OrthoDB" id="7568856at2"/>
<dbReference type="PANTHER" id="PTHR43065">
    <property type="entry name" value="SENSOR HISTIDINE KINASE"/>
    <property type="match status" value="1"/>
</dbReference>